<reference evidence="4 5" key="1">
    <citation type="submission" date="2018-08" db="EMBL/GenBank/DDBJ databases">
        <title>Genomic Encyclopedia of Type Strains, Phase III (KMG-III): the genomes of soil and plant-associated and newly described type strains.</title>
        <authorList>
            <person name="Whitman W."/>
        </authorList>
    </citation>
    <scope>NUCLEOTIDE SEQUENCE [LARGE SCALE GENOMIC DNA]</scope>
    <source>
        <strain evidence="4 5">CGMCC 1.10966</strain>
    </source>
</reference>
<dbReference type="OrthoDB" id="2364866at2"/>
<dbReference type="InterPro" id="IPR013538">
    <property type="entry name" value="ASHA1/2-like_C"/>
</dbReference>
<evidence type="ECO:0000313" key="5">
    <source>
        <dbReference type="Proteomes" id="UP000256304"/>
    </source>
</evidence>
<sequence length="164" mass="18564">MSSNSNSNNNSNNNNNNNSNLSNVTKIRINKSAEDVYEAFADPDKLTQFWFSGSARLEQGRTFTWRYEEYNAEVPIYIAELSANERIVFRWGGEDGGNFVTIIMHPEQPTTTVVEVIEAGFDPSADSEELRQAMIDNKEGWTYMLTCLKGYLEYGAKLRAALVK</sequence>
<evidence type="ECO:0000256" key="1">
    <source>
        <dbReference type="ARBA" id="ARBA00006817"/>
    </source>
</evidence>
<feature type="region of interest" description="Disordered" evidence="2">
    <location>
        <begin position="1"/>
        <end position="22"/>
    </location>
</feature>
<dbReference type="InterPro" id="IPR023393">
    <property type="entry name" value="START-like_dom_sf"/>
</dbReference>
<protein>
    <submittedName>
        <fullName evidence="4">Uncharacterized protein YndB with AHSA1/START domain</fullName>
    </submittedName>
</protein>
<name>A0A3D9SK43_9BACL</name>
<accession>A0A3D9SK43</accession>
<dbReference type="AlphaFoldDB" id="A0A3D9SK43"/>
<evidence type="ECO:0000256" key="2">
    <source>
        <dbReference type="SAM" id="MobiDB-lite"/>
    </source>
</evidence>
<comment type="caution">
    <text evidence="4">The sequence shown here is derived from an EMBL/GenBank/DDBJ whole genome shotgun (WGS) entry which is preliminary data.</text>
</comment>
<dbReference type="Pfam" id="PF08327">
    <property type="entry name" value="AHSA1"/>
    <property type="match status" value="1"/>
</dbReference>
<gene>
    <name evidence="4" type="ORF">A8990_106178</name>
</gene>
<keyword evidence="5" id="KW-1185">Reference proteome</keyword>
<dbReference type="SUPFAM" id="SSF55961">
    <property type="entry name" value="Bet v1-like"/>
    <property type="match status" value="1"/>
</dbReference>
<dbReference type="EMBL" id="QTTN01000006">
    <property type="protein sequence ID" value="REE90673.1"/>
    <property type="molecule type" value="Genomic_DNA"/>
</dbReference>
<dbReference type="RefSeq" id="WP_116188401.1">
    <property type="nucleotide sequence ID" value="NZ_QTTN01000006.1"/>
</dbReference>
<evidence type="ECO:0000313" key="4">
    <source>
        <dbReference type="EMBL" id="REE90673.1"/>
    </source>
</evidence>
<organism evidence="4 5">
    <name type="scientific">Paenibacillus taihuensis</name>
    <dbReference type="NCBI Taxonomy" id="1156355"/>
    <lineage>
        <taxon>Bacteria</taxon>
        <taxon>Bacillati</taxon>
        <taxon>Bacillota</taxon>
        <taxon>Bacilli</taxon>
        <taxon>Bacillales</taxon>
        <taxon>Paenibacillaceae</taxon>
        <taxon>Paenibacillus</taxon>
    </lineage>
</organism>
<feature type="domain" description="Activator of Hsp90 ATPase homologue 1/2-like C-terminal" evidence="3">
    <location>
        <begin position="32"/>
        <end position="153"/>
    </location>
</feature>
<comment type="similarity">
    <text evidence="1">Belongs to the AHA1 family.</text>
</comment>
<evidence type="ECO:0000259" key="3">
    <source>
        <dbReference type="Pfam" id="PF08327"/>
    </source>
</evidence>
<dbReference type="Gene3D" id="3.30.530.20">
    <property type="match status" value="1"/>
</dbReference>
<proteinExistence type="inferred from homology"/>
<dbReference type="Proteomes" id="UP000256304">
    <property type="component" value="Unassembled WGS sequence"/>
</dbReference>